<dbReference type="InterPro" id="IPR000160">
    <property type="entry name" value="GGDEF_dom"/>
</dbReference>
<dbReference type="PANTHER" id="PTHR45138:SF9">
    <property type="entry name" value="DIGUANYLATE CYCLASE DGCM-RELATED"/>
    <property type="match status" value="1"/>
</dbReference>
<keyword evidence="5" id="KW-1185">Reference proteome</keyword>
<protein>
    <submittedName>
        <fullName evidence="4">Diguanylate cyclase</fullName>
        <ecNumber evidence="4">2.7.7.65</ecNumber>
    </submittedName>
</protein>
<dbReference type="GO" id="GO:0043709">
    <property type="term" value="P:cell adhesion involved in single-species biofilm formation"/>
    <property type="evidence" value="ECO:0007669"/>
    <property type="project" value="TreeGrafter"/>
</dbReference>
<feature type="transmembrane region" description="Helical" evidence="1">
    <location>
        <begin position="538"/>
        <end position="557"/>
    </location>
</feature>
<keyword evidence="1" id="KW-0472">Membrane</keyword>
<evidence type="ECO:0000256" key="1">
    <source>
        <dbReference type="SAM" id="Phobius"/>
    </source>
</evidence>
<organism evidence="4 5">
    <name type="scientific">Hominibacterium faecale</name>
    <dbReference type="NCBI Taxonomy" id="2839743"/>
    <lineage>
        <taxon>Bacteria</taxon>
        <taxon>Bacillati</taxon>
        <taxon>Bacillota</taxon>
        <taxon>Clostridia</taxon>
        <taxon>Peptostreptococcales</taxon>
        <taxon>Anaerovoracaceae</taxon>
        <taxon>Hominibacterium</taxon>
    </lineage>
</organism>
<evidence type="ECO:0000256" key="2">
    <source>
        <dbReference type="SAM" id="SignalP"/>
    </source>
</evidence>
<feature type="chain" id="PRO_5039943622" evidence="2">
    <location>
        <begin position="27"/>
        <end position="734"/>
    </location>
</feature>
<keyword evidence="4" id="KW-0808">Transferase</keyword>
<dbReference type="Pfam" id="PF00497">
    <property type="entry name" value="SBP_bac_3"/>
    <property type="match status" value="2"/>
</dbReference>
<reference evidence="4" key="1">
    <citation type="submission" date="2022-09" db="EMBL/GenBank/DDBJ databases">
        <title>Culturomic study of gut microbiota in children with autism spectrum disorder.</title>
        <authorList>
            <person name="Efimov B.A."/>
            <person name="Chaplin A.V."/>
            <person name="Sokolova S.R."/>
            <person name="Pikina A.P."/>
            <person name="Korzhanova M."/>
            <person name="Belova V."/>
            <person name="Korostin D."/>
        </authorList>
    </citation>
    <scope>NUCLEOTIDE SEQUENCE</scope>
    <source>
        <strain evidence="4">ASD5510</strain>
    </source>
</reference>
<gene>
    <name evidence="4" type="ORF">OBO34_15240</name>
</gene>
<keyword evidence="1" id="KW-1133">Transmembrane helix</keyword>
<dbReference type="InterPro" id="IPR001638">
    <property type="entry name" value="Solute-binding_3/MltF_N"/>
</dbReference>
<dbReference type="InterPro" id="IPR029787">
    <property type="entry name" value="Nucleotide_cyclase"/>
</dbReference>
<dbReference type="SMART" id="SM00267">
    <property type="entry name" value="GGDEF"/>
    <property type="match status" value="1"/>
</dbReference>
<evidence type="ECO:0000313" key="5">
    <source>
        <dbReference type="Proteomes" id="UP001065549"/>
    </source>
</evidence>
<dbReference type="SUPFAM" id="SSF53850">
    <property type="entry name" value="Periplasmic binding protein-like II"/>
    <property type="match status" value="2"/>
</dbReference>
<dbReference type="GO" id="GO:0052621">
    <property type="term" value="F:diguanylate cyclase activity"/>
    <property type="evidence" value="ECO:0007669"/>
    <property type="project" value="UniProtKB-EC"/>
</dbReference>
<evidence type="ECO:0000259" key="3">
    <source>
        <dbReference type="PROSITE" id="PS50887"/>
    </source>
</evidence>
<proteinExistence type="predicted"/>
<sequence length="734" mass="82927">MLEHCKRVFIYFFIFFLFGSVITVSAASNDKAAAYYTDIPGVTEEEIAQIESLKQQHPEGLVYGMIYSEEAFVSLDGQIGGYANLVCQRLSSLLGLKITPQILEWDKLKASLNDGSVDLSGEFTATPDRRKTYFMTSSIAERSFAVFRNANREPLDLLSSKETLRYGFLKDATTYERVRETSAVPFEAVFVRDYKEAAEGLRDGTLDGFVHEATTDSLLEYYSDIAYQEYYPVAFTSVSLATANPDLSSLINVVEKYLKHGGKQELSDLYEQGKKEYLRQQLYKSLTAEEKAYLKDHIDNKQPIPVAAEFDNYPISFYNEQEHKWQGIAHDILDEVQSLTDLSFEVTTGTEEPWNSILEKLDNGDVVLITNLIKSKDRSGRYLWPDAPYSTDSYALLSRMDQDDMTISQVTLSKVGLLEGTAYEETFNRIFPDHKNIKLYSDAKLCFEALGAGDVDLIMMPRHLLLFITNYMERPGFKVNVPLNIPCEAYFGLNKDQKVLSSIISKAQKLVDCEEITDHWERRVFDYSKKLAEQRVPYLAGISALLLVILALVVVLYRKRERSSHRMVMTDPLTSLYNRRFFEKQLEHEWAESIKYRIPISLLTVDLDRFKEYNDTYGHPQGDLLLQSISALFRESLSRPGDVAARTGGDEFVILLPNTDLFGASFMAEKIRRKVEELSVETCGGEPTKATVSIGAACMTPRSGDKISSLIAASDKALYRAKEGGSNCVCTASS</sequence>
<accession>A0A9J6QVW1</accession>
<evidence type="ECO:0000313" key="4">
    <source>
        <dbReference type="EMBL" id="MCU7379699.1"/>
    </source>
</evidence>
<name>A0A9J6QVW1_9FIRM</name>
<dbReference type="PANTHER" id="PTHR45138">
    <property type="entry name" value="REGULATORY COMPONENTS OF SENSORY TRANSDUCTION SYSTEM"/>
    <property type="match status" value="1"/>
</dbReference>
<comment type="caution">
    <text evidence="4">The sequence shown here is derived from an EMBL/GenBank/DDBJ whole genome shotgun (WGS) entry which is preliminary data.</text>
</comment>
<dbReference type="CDD" id="cd01949">
    <property type="entry name" value="GGDEF"/>
    <property type="match status" value="1"/>
</dbReference>
<dbReference type="SMART" id="SM00062">
    <property type="entry name" value="PBPb"/>
    <property type="match status" value="1"/>
</dbReference>
<dbReference type="PROSITE" id="PS50887">
    <property type="entry name" value="GGDEF"/>
    <property type="match status" value="1"/>
</dbReference>
<dbReference type="InterPro" id="IPR050469">
    <property type="entry name" value="Diguanylate_Cyclase"/>
</dbReference>
<dbReference type="RefSeq" id="WP_148397431.1">
    <property type="nucleotide sequence ID" value="NZ_JAJAGH010000013.1"/>
</dbReference>
<dbReference type="EMBL" id="JAOSHN010000006">
    <property type="protein sequence ID" value="MCU7379699.1"/>
    <property type="molecule type" value="Genomic_DNA"/>
</dbReference>
<keyword evidence="2" id="KW-0732">Signal</keyword>
<dbReference type="SUPFAM" id="SSF55073">
    <property type="entry name" value="Nucleotide cyclase"/>
    <property type="match status" value="1"/>
</dbReference>
<dbReference type="Proteomes" id="UP001065549">
    <property type="component" value="Unassembled WGS sequence"/>
</dbReference>
<keyword evidence="4" id="KW-0548">Nucleotidyltransferase</keyword>
<dbReference type="Pfam" id="PF00990">
    <property type="entry name" value="GGDEF"/>
    <property type="match status" value="1"/>
</dbReference>
<feature type="signal peptide" evidence="2">
    <location>
        <begin position="1"/>
        <end position="26"/>
    </location>
</feature>
<dbReference type="EC" id="2.7.7.65" evidence="4"/>
<dbReference type="InterPro" id="IPR043128">
    <property type="entry name" value="Rev_trsase/Diguanyl_cyclase"/>
</dbReference>
<feature type="domain" description="GGDEF" evidence="3">
    <location>
        <begin position="598"/>
        <end position="734"/>
    </location>
</feature>
<dbReference type="Gene3D" id="3.30.70.270">
    <property type="match status" value="1"/>
</dbReference>
<dbReference type="AlphaFoldDB" id="A0A9J6QVW1"/>
<dbReference type="NCBIfam" id="TIGR00254">
    <property type="entry name" value="GGDEF"/>
    <property type="match status" value="1"/>
</dbReference>
<dbReference type="FunFam" id="3.30.70.270:FF:000001">
    <property type="entry name" value="Diguanylate cyclase domain protein"/>
    <property type="match status" value="1"/>
</dbReference>
<dbReference type="GO" id="GO:0005886">
    <property type="term" value="C:plasma membrane"/>
    <property type="evidence" value="ECO:0007669"/>
    <property type="project" value="TreeGrafter"/>
</dbReference>
<dbReference type="GO" id="GO:1902201">
    <property type="term" value="P:negative regulation of bacterial-type flagellum-dependent cell motility"/>
    <property type="evidence" value="ECO:0007669"/>
    <property type="project" value="TreeGrafter"/>
</dbReference>
<dbReference type="Gene3D" id="3.40.190.10">
    <property type="entry name" value="Periplasmic binding protein-like II"/>
    <property type="match status" value="4"/>
</dbReference>
<keyword evidence="1" id="KW-0812">Transmembrane</keyword>